<evidence type="ECO:0000313" key="2">
    <source>
        <dbReference type="EMBL" id="KXG76943.1"/>
    </source>
</evidence>
<evidence type="ECO:0008006" key="4">
    <source>
        <dbReference type="Google" id="ProtNLM"/>
    </source>
</evidence>
<accession>A0A140L8R8</accession>
<dbReference type="CDD" id="cd20206">
    <property type="entry name" value="YbbR"/>
    <property type="match status" value="1"/>
</dbReference>
<dbReference type="FunCoup" id="A0A140L8R8">
    <property type="interactions" value="11"/>
</dbReference>
<sequence>MGRYFSGDVALKILSVLVALVLWLYVMNEQNPQVTYVVRDVPVQLKNLDDTSLALKDPSQQYFVNVKVRARRSIITGLKPEDIVAEVNLRGRMEGENMVPVSVSVPPNVELLDFSPKEIVVVLEAVIEEQIPVYVEVKGVPAEGFAAKTPLASPQAVLVRGPRSLVNSSRRAVVEADISDKNNMVIASLPVKVVDAKGNEQKGVTYRPETVEVRIPIVPVATVPVTPNIRGNPEEGYMIKEVRVEPSVVMVTGNVEVLKNINQISTEPINVSGLSQNMSVEAGLQMPRGVQPFDEALSKVRVLVEIERADLKALSFTGDDISFRNLQAGLRVVPEDGEFMLTVRGPNSIIDRVDIDSFKIYADAAGLSEGEYILKIKADVPEPYELISVEPDTVKVTIKRQ</sequence>
<keyword evidence="1" id="KW-0472">Membrane</keyword>
<evidence type="ECO:0000313" key="3">
    <source>
        <dbReference type="Proteomes" id="UP000070427"/>
    </source>
</evidence>
<gene>
    <name evidence="2" type="ORF">AN618_13190</name>
</gene>
<protein>
    <recommendedName>
        <fullName evidence="4">CdaA regulatory protein CdaR</fullName>
    </recommendedName>
</protein>
<dbReference type="RefSeq" id="WP_066353319.1">
    <property type="nucleotide sequence ID" value="NZ_LOED01000014.1"/>
</dbReference>
<name>A0A140L8R8_9FIRM</name>
<dbReference type="Pfam" id="PF07949">
    <property type="entry name" value="YbbR"/>
    <property type="match status" value="3"/>
</dbReference>
<dbReference type="Gene3D" id="2.170.120.30">
    <property type="match status" value="2"/>
</dbReference>
<dbReference type="PANTHER" id="PTHR37804:SF1">
    <property type="entry name" value="CDAA REGULATORY PROTEIN CDAR"/>
    <property type="match status" value="1"/>
</dbReference>
<feature type="transmembrane region" description="Helical" evidence="1">
    <location>
        <begin position="9"/>
        <end position="26"/>
    </location>
</feature>
<dbReference type="InterPro" id="IPR012505">
    <property type="entry name" value="YbbR"/>
</dbReference>
<dbReference type="OrthoDB" id="2111604at2"/>
<dbReference type="Proteomes" id="UP000070427">
    <property type="component" value="Unassembled WGS sequence"/>
</dbReference>
<evidence type="ECO:0000256" key="1">
    <source>
        <dbReference type="SAM" id="Phobius"/>
    </source>
</evidence>
<keyword evidence="1" id="KW-1133">Transmembrane helix</keyword>
<proteinExistence type="predicted"/>
<dbReference type="InParanoid" id="A0A140L8R8"/>
<comment type="caution">
    <text evidence="2">The sequence shown here is derived from an EMBL/GenBank/DDBJ whole genome shotgun (WGS) entry which is preliminary data.</text>
</comment>
<keyword evidence="1" id="KW-0812">Transmembrane</keyword>
<dbReference type="PANTHER" id="PTHR37804">
    <property type="entry name" value="CDAA REGULATORY PROTEIN CDAR"/>
    <property type="match status" value="1"/>
</dbReference>
<dbReference type="InterPro" id="IPR053154">
    <property type="entry name" value="c-di-AMP_regulator"/>
</dbReference>
<dbReference type="EMBL" id="LOED01000014">
    <property type="protein sequence ID" value="KXG76943.1"/>
    <property type="molecule type" value="Genomic_DNA"/>
</dbReference>
<dbReference type="AlphaFoldDB" id="A0A140L8R8"/>
<dbReference type="Gene3D" id="2.170.120.40">
    <property type="entry name" value="YbbR-like domain"/>
    <property type="match status" value="2"/>
</dbReference>
<keyword evidence="3" id="KW-1185">Reference proteome</keyword>
<dbReference type="STRING" id="520764.AN618_13190"/>
<reference evidence="2 3" key="1">
    <citation type="submission" date="2015-12" db="EMBL/GenBank/DDBJ databases">
        <title>Draft genome sequnece of Fervidicola ferrireducens strain Y170.</title>
        <authorList>
            <person name="Patel B.K."/>
        </authorList>
    </citation>
    <scope>NUCLEOTIDE SEQUENCE [LARGE SCALE GENOMIC DNA]</scope>
    <source>
        <strain evidence="2 3">Y170</strain>
    </source>
</reference>
<organism evidence="2 3">
    <name type="scientific">Fervidicola ferrireducens</name>
    <dbReference type="NCBI Taxonomy" id="520764"/>
    <lineage>
        <taxon>Bacteria</taxon>
        <taxon>Bacillati</taxon>
        <taxon>Bacillota</taxon>
        <taxon>Clostridia</taxon>
        <taxon>Thermosediminibacterales</taxon>
        <taxon>Thermosediminibacteraceae</taxon>
        <taxon>Fervidicola</taxon>
    </lineage>
</organism>
<dbReference type="PATRIC" id="fig|520764.3.peg.1369"/>